<dbReference type="InterPro" id="IPR036097">
    <property type="entry name" value="HisK_dim/P_sf"/>
</dbReference>
<dbReference type="InterPro" id="IPR003594">
    <property type="entry name" value="HATPase_dom"/>
</dbReference>
<gene>
    <name evidence="15" type="ORF">B5M42_00630</name>
</gene>
<comment type="similarity">
    <text evidence="2">In the N-terminal section; belongs to the phytochrome family.</text>
</comment>
<dbReference type="PROSITE" id="PS50110">
    <property type="entry name" value="RESPONSE_REGULATORY"/>
    <property type="match status" value="1"/>
</dbReference>
<evidence type="ECO:0000256" key="6">
    <source>
        <dbReference type="ARBA" id="ARBA00022741"/>
    </source>
</evidence>
<feature type="domain" description="Response regulatory" evidence="14">
    <location>
        <begin position="723"/>
        <end position="840"/>
    </location>
</feature>
<evidence type="ECO:0000256" key="11">
    <source>
        <dbReference type="PROSITE-ProRule" id="PRU00169"/>
    </source>
</evidence>
<dbReference type="PRINTS" id="PR00344">
    <property type="entry name" value="BCTRLSENSOR"/>
</dbReference>
<evidence type="ECO:0000256" key="8">
    <source>
        <dbReference type="ARBA" id="ARBA00022840"/>
    </source>
</evidence>
<feature type="transmembrane region" description="Helical" evidence="12">
    <location>
        <begin position="215"/>
        <end position="237"/>
    </location>
</feature>
<dbReference type="Pfam" id="PF00512">
    <property type="entry name" value="HisKA"/>
    <property type="match status" value="1"/>
</dbReference>
<evidence type="ECO:0000256" key="10">
    <source>
        <dbReference type="ARBA" id="ARBA00074306"/>
    </source>
</evidence>
<evidence type="ECO:0000259" key="14">
    <source>
        <dbReference type="PROSITE" id="PS50110"/>
    </source>
</evidence>
<dbReference type="InterPro" id="IPR004358">
    <property type="entry name" value="Sig_transdc_His_kin-like_C"/>
</dbReference>
<evidence type="ECO:0000256" key="3">
    <source>
        <dbReference type="ARBA" id="ARBA00012438"/>
    </source>
</evidence>
<dbReference type="SMART" id="SM00387">
    <property type="entry name" value="HATPase_c"/>
    <property type="match status" value="2"/>
</dbReference>
<accession>A0A4Y8QAV0</accession>
<dbReference type="Gene3D" id="1.10.287.130">
    <property type="match status" value="1"/>
</dbReference>
<dbReference type="SUPFAM" id="SSF55874">
    <property type="entry name" value="ATPase domain of HSP90 chaperone/DNA topoisomerase II/histidine kinase"/>
    <property type="match status" value="2"/>
</dbReference>
<reference evidence="15 16" key="1">
    <citation type="submission" date="2017-03" db="EMBL/GenBank/DDBJ databases">
        <title>Isolation of Levoglucosan Utilizing Bacteria.</title>
        <authorList>
            <person name="Arya A.S."/>
        </authorList>
    </citation>
    <scope>NUCLEOTIDE SEQUENCE [LARGE SCALE GENOMIC DNA]</scope>
    <source>
        <strain evidence="15 16">MEC069</strain>
    </source>
</reference>
<feature type="transmembrane region" description="Helical" evidence="12">
    <location>
        <begin position="337"/>
        <end position="357"/>
    </location>
</feature>
<dbReference type="SUPFAM" id="SSF47384">
    <property type="entry name" value="Homodimeric domain of signal transducing histidine kinase"/>
    <property type="match status" value="1"/>
</dbReference>
<keyword evidence="12" id="KW-0812">Transmembrane</keyword>
<keyword evidence="6" id="KW-0547">Nucleotide-binding</keyword>
<feature type="transmembrane region" description="Helical" evidence="12">
    <location>
        <begin position="315"/>
        <end position="331"/>
    </location>
</feature>
<evidence type="ECO:0000256" key="2">
    <source>
        <dbReference type="ARBA" id="ARBA00006402"/>
    </source>
</evidence>
<dbReference type="CDD" id="cd16922">
    <property type="entry name" value="HATPase_EvgS-ArcB-TorS-like"/>
    <property type="match status" value="1"/>
</dbReference>
<dbReference type="Gene3D" id="3.40.50.2300">
    <property type="match status" value="1"/>
</dbReference>
<dbReference type="InterPro" id="IPR011006">
    <property type="entry name" value="CheY-like_superfamily"/>
</dbReference>
<organism evidence="15 16">
    <name type="scientific">Paenibacillus athensensis</name>
    <dbReference type="NCBI Taxonomy" id="1967502"/>
    <lineage>
        <taxon>Bacteria</taxon>
        <taxon>Bacillati</taxon>
        <taxon>Bacillota</taxon>
        <taxon>Bacilli</taxon>
        <taxon>Bacillales</taxon>
        <taxon>Paenibacillaceae</taxon>
        <taxon>Paenibacillus</taxon>
    </lineage>
</organism>
<evidence type="ECO:0000313" key="16">
    <source>
        <dbReference type="Proteomes" id="UP000298246"/>
    </source>
</evidence>
<name>A0A4Y8QAV0_9BACL</name>
<dbReference type="InterPro" id="IPR001789">
    <property type="entry name" value="Sig_transdc_resp-reg_receiver"/>
</dbReference>
<feature type="transmembrane region" description="Helical" evidence="12">
    <location>
        <begin position="369"/>
        <end position="389"/>
    </location>
</feature>
<dbReference type="SMART" id="SM00448">
    <property type="entry name" value="REC"/>
    <property type="match status" value="1"/>
</dbReference>
<protein>
    <recommendedName>
        <fullName evidence="10">Circadian input-output histidine kinase CikA</fullName>
        <ecNumber evidence="3">2.7.13.3</ecNumber>
    </recommendedName>
</protein>
<dbReference type="PANTHER" id="PTHR43047:SF71">
    <property type="entry name" value="HISTIDINE KINASE CONTAINING CHEY-HOMOLOGOUS RECEIVER DOMAIN-RELATED"/>
    <property type="match status" value="1"/>
</dbReference>
<evidence type="ECO:0000256" key="1">
    <source>
        <dbReference type="ARBA" id="ARBA00000085"/>
    </source>
</evidence>
<comment type="caution">
    <text evidence="15">The sequence shown here is derived from an EMBL/GenBank/DDBJ whole genome shotgun (WGS) entry which is preliminary data.</text>
</comment>
<dbReference type="AlphaFoldDB" id="A0A4Y8QAV0"/>
<evidence type="ECO:0000256" key="7">
    <source>
        <dbReference type="ARBA" id="ARBA00022777"/>
    </source>
</evidence>
<dbReference type="SUPFAM" id="SSF52172">
    <property type="entry name" value="CheY-like"/>
    <property type="match status" value="1"/>
</dbReference>
<sequence length="1090" mass="120834">MLMSFSRYNRRILQAKGRVSVQRATLRHGPGWTIWTIRSVLLLAILCLLPISVAGAGASIDAGDKLRASGAAIQTLHEGWQMRKGDSPVDANGVPVWIRDDWQTAPQASIADASMLWYKIVLPERLEADSVLVLEDFYQVFAVYADQRLLYQRGEFNGRKQFYSDRWTMIALPAELADKPLYIRIYGMPYEQASIRFHPFVGARAEVIRAFIAEGWLLCVFALFFAFIALAGLLFFVFFPRNQAYGYLSLLAGCAALWVFSYTDISLLMIDAPIALHFIYYLVYHVMIVAAYGFFQALHTFGDRAERHLVWGRRAYYIVTAYAVVVNVELAEASAAYMLVMLLALAALVHVFAVIGYSALRSRLPEARMVFAASLVLVAIGMIDLYQVMFGVSFRWQMHLFRGQPLFPLGYLVFIGALAWILVRRIMDNQRQLKRYSQELAASTQALQKLDRLKDDFLANTSHELRTPLNGMIGIADSLLDGAGGPVTEPLQRNLRMIVNSGRRLLHLVNDILDFSQLKHQAMALQLKPMRLQEAVELALEVVKPLVGSKMLTLACEIAPDLPPVVADENRLQQILYNLLGNAIKFTESGSVVLSAVKHDGFAEIAVTDTGIGLAADQTDMIFQMFQQAGASISREYGGTGLGLSITKQLVELHGGQIWVKHTEGQRGATFCFTLPLAEQADLPPEYAGERTYVPAAAIASETAPVAWTAAEPDHGDTAAVISILVVDDEPVNVQVLINYLTLQHYEVTYAQSGAEALERLADGPKPDLVLLDLMMPKLTGLDVCRTIRRTYDVNELPIILLTAQNADKGVLQAFAAGANDYLTKPFAKEELLARVQTHARVAAASEEMRAIKEAVQVGAGHLRHAMKNDLGAIRLFSEKIQEFAVRSAAEGLIRDSGIIIKRSSHLMEMMKRVNVLTSDIELLPERGDAIKLVRTVLAAFEPLLAKLDIRLLLDESDPTPLLLDFDPVHMEEVIHNLVQNAMEAMPDGGELRVTAIRLPDADLLQFADTGEGIPSEHLPHVREMLYSTKSGEQHFGFGLHYCERVINKHGGSLHISSREGVGTTVTLRFARADEGREEQNEPTNSRASG</sequence>
<keyword evidence="12" id="KW-1133">Transmembrane helix</keyword>
<evidence type="ECO:0000256" key="12">
    <source>
        <dbReference type="SAM" id="Phobius"/>
    </source>
</evidence>
<feature type="transmembrane region" description="Helical" evidence="12">
    <location>
        <begin position="274"/>
        <end position="295"/>
    </location>
</feature>
<dbReference type="PANTHER" id="PTHR43047">
    <property type="entry name" value="TWO-COMPONENT HISTIDINE PROTEIN KINASE"/>
    <property type="match status" value="1"/>
</dbReference>
<dbReference type="Pfam" id="PF02518">
    <property type="entry name" value="HATPase_c"/>
    <property type="match status" value="2"/>
</dbReference>
<feature type="modified residue" description="4-aspartylphosphate" evidence="11">
    <location>
        <position position="773"/>
    </location>
</feature>
<dbReference type="GO" id="GO:0005524">
    <property type="term" value="F:ATP binding"/>
    <property type="evidence" value="ECO:0007669"/>
    <property type="project" value="UniProtKB-KW"/>
</dbReference>
<comment type="catalytic activity">
    <reaction evidence="1">
        <text>ATP + protein L-histidine = ADP + protein N-phospho-L-histidine.</text>
        <dbReference type="EC" id="2.7.13.3"/>
    </reaction>
</comment>
<keyword evidence="12" id="KW-0472">Membrane</keyword>
<dbReference type="OrthoDB" id="9809348at2"/>
<dbReference type="InterPro" id="IPR005467">
    <property type="entry name" value="His_kinase_dom"/>
</dbReference>
<feature type="domain" description="Histidine kinase" evidence="13">
    <location>
        <begin position="862"/>
        <end position="1074"/>
    </location>
</feature>
<keyword evidence="7" id="KW-0418">Kinase</keyword>
<dbReference type="GO" id="GO:0000155">
    <property type="term" value="F:phosphorelay sensor kinase activity"/>
    <property type="evidence" value="ECO:0007669"/>
    <property type="project" value="InterPro"/>
</dbReference>
<keyword evidence="8" id="KW-0067">ATP-binding</keyword>
<keyword evidence="5" id="KW-0808">Transferase</keyword>
<dbReference type="EC" id="2.7.13.3" evidence="3"/>
<dbReference type="GO" id="GO:0009927">
    <property type="term" value="F:histidine phosphotransfer kinase activity"/>
    <property type="evidence" value="ECO:0007669"/>
    <property type="project" value="TreeGrafter"/>
</dbReference>
<dbReference type="CDD" id="cd00082">
    <property type="entry name" value="HisKA"/>
    <property type="match status" value="1"/>
</dbReference>
<evidence type="ECO:0000313" key="15">
    <source>
        <dbReference type="EMBL" id="TFE91779.1"/>
    </source>
</evidence>
<evidence type="ECO:0000256" key="5">
    <source>
        <dbReference type="ARBA" id="ARBA00022679"/>
    </source>
</evidence>
<keyword evidence="16" id="KW-1185">Reference proteome</keyword>
<dbReference type="InterPro" id="IPR036890">
    <property type="entry name" value="HATPase_C_sf"/>
</dbReference>
<feature type="domain" description="Histidine kinase" evidence="13">
    <location>
        <begin position="460"/>
        <end position="679"/>
    </location>
</feature>
<dbReference type="FunFam" id="3.30.565.10:FF:000010">
    <property type="entry name" value="Sensor histidine kinase RcsC"/>
    <property type="match status" value="1"/>
</dbReference>
<dbReference type="PROSITE" id="PS50109">
    <property type="entry name" value="HIS_KIN"/>
    <property type="match status" value="2"/>
</dbReference>
<dbReference type="Pfam" id="PF00072">
    <property type="entry name" value="Response_reg"/>
    <property type="match status" value="1"/>
</dbReference>
<dbReference type="Gene3D" id="3.30.565.10">
    <property type="entry name" value="Histidine kinase-like ATPase, C-terminal domain"/>
    <property type="match status" value="2"/>
</dbReference>
<feature type="transmembrane region" description="Helical" evidence="12">
    <location>
        <begin position="244"/>
        <end position="262"/>
    </location>
</feature>
<proteinExistence type="inferred from homology"/>
<keyword evidence="9" id="KW-0902">Two-component regulatory system</keyword>
<feature type="transmembrane region" description="Helical" evidence="12">
    <location>
        <begin position="409"/>
        <end position="427"/>
    </location>
</feature>
<dbReference type="SMART" id="SM00388">
    <property type="entry name" value="HisKA"/>
    <property type="match status" value="1"/>
</dbReference>
<evidence type="ECO:0000259" key="13">
    <source>
        <dbReference type="PROSITE" id="PS50109"/>
    </source>
</evidence>
<evidence type="ECO:0000256" key="4">
    <source>
        <dbReference type="ARBA" id="ARBA00022553"/>
    </source>
</evidence>
<dbReference type="GO" id="GO:0005886">
    <property type="term" value="C:plasma membrane"/>
    <property type="evidence" value="ECO:0007669"/>
    <property type="project" value="TreeGrafter"/>
</dbReference>
<dbReference type="Proteomes" id="UP000298246">
    <property type="component" value="Unassembled WGS sequence"/>
</dbReference>
<dbReference type="EMBL" id="MYFO01000001">
    <property type="protein sequence ID" value="TFE91779.1"/>
    <property type="molecule type" value="Genomic_DNA"/>
</dbReference>
<dbReference type="InterPro" id="IPR003661">
    <property type="entry name" value="HisK_dim/P_dom"/>
</dbReference>
<evidence type="ECO:0000256" key="9">
    <source>
        <dbReference type="ARBA" id="ARBA00023012"/>
    </source>
</evidence>
<keyword evidence="4 11" id="KW-0597">Phosphoprotein</keyword>
<dbReference type="CDD" id="cd17574">
    <property type="entry name" value="REC_OmpR"/>
    <property type="match status" value="1"/>
</dbReference>